<dbReference type="CDD" id="cd16440">
    <property type="entry name" value="beta_Kdo_transferase_KpsC_1"/>
    <property type="match status" value="1"/>
</dbReference>
<evidence type="ECO:0000313" key="2">
    <source>
        <dbReference type="Proteomes" id="UP001243844"/>
    </source>
</evidence>
<dbReference type="AlphaFoldDB" id="A0AAW8JBP5"/>
<gene>
    <name evidence="1" type="ORF">RFH47_14870</name>
</gene>
<comment type="caution">
    <text evidence="1">The sequence shown here is derived from an EMBL/GenBank/DDBJ whole genome shotgun (WGS) entry which is preliminary data.</text>
</comment>
<dbReference type="CDD" id="cd16439">
    <property type="entry name" value="beta_Kdo_transferase_KpsC_2"/>
    <property type="match status" value="1"/>
</dbReference>
<organism evidence="1 2">
    <name type="scientific">Acinetobacter rudis</name>
    <dbReference type="NCBI Taxonomy" id="632955"/>
    <lineage>
        <taxon>Bacteria</taxon>
        <taxon>Pseudomonadati</taxon>
        <taxon>Pseudomonadota</taxon>
        <taxon>Gammaproteobacteria</taxon>
        <taxon>Moraxellales</taxon>
        <taxon>Moraxellaceae</taxon>
        <taxon>Acinetobacter</taxon>
    </lineage>
</organism>
<dbReference type="Proteomes" id="UP001243844">
    <property type="component" value="Unassembled WGS sequence"/>
</dbReference>
<accession>A0AAW8JBP5</accession>
<proteinExistence type="predicted"/>
<sequence>MAFVFSNRKIQSIPNIQHFLAEEASFNGPLYIGWGRKASFSRAQHLAKKNSASCLCLEDGFIRSLGLGKQGAVPFSLVVDHCGIYFDARQSSDLEQLILREEDHIQNQRAAQAIEYILRYQLTKYNQKYTPIDISQFHGQQNILIVDQTVGDQSIACAGANLESFQRMLQQARIDHPHAKIWIKTHPDVLMGKAKGHFTEQDFSQANVAVMSENYNPIALLQQMDEVYVVSSQLGFEALLCNKTVHCFGLPWYAGWGLTQDQYAPLHILQGRRQHKRSLLHVFSSAYLHYARYVSPVTGKRCELEDIILMLQPNVAMQNILPSSLQLFGFSRWKKKFLRSYLHLPQTQLAFKNWFKPKASDHIVAWGKKAYQFKQSGIQQLCTVEDGFIRSIGLGAALTRPCSLVFDPIGIYYDATAPSYLEHLLNHCCLTPAELQRAALLRSRIIELNISKYNVGARDSLEIDFTGKVILVVGQVEDDMSVLLGGVDIKTNIGLLKQVRALNPDTYIIYKPHPDVEAGLRAGKIEQHLLLEYANYVETRRSIIECFSVIDEVHTLTSLTGFEAIIRGIKVVCYGQPFYAGWGLTVDRHHNLRRKRQLTVEELLYVVLIQYAVYNLESSKVALTHVESILDYLEQQQHEKGVVPQKWIELLVKIRNLAARK</sequence>
<dbReference type="GO" id="GO:0000271">
    <property type="term" value="P:polysaccharide biosynthetic process"/>
    <property type="evidence" value="ECO:0007669"/>
    <property type="project" value="InterPro"/>
</dbReference>
<dbReference type="GO" id="GO:0015774">
    <property type="term" value="P:polysaccharide transport"/>
    <property type="evidence" value="ECO:0007669"/>
    <property type="project" value="InterPro"/>
</dbReference>
<dbReference type="Pfam" id="PF05159">
    <property type="entry name" value="Capsule_synth"/>
    <property type="match status" value="4"/>
</dbReference>
<name>A0AAW8JBP5_9GAMM</name>
<dbReference type="InterPro" id="IPR007833">
    <property type="entry name" value="Capsule_polysaccharide_synth"/>
</dbReference>
<dbReference type="EMBL" id="JAVIDL010000043">
    <property type="protein sequence ID" value="MDQ8937003.1"/>
    <property type="molecule type" value="Genomic_DNA"/>
</dbReference>
<reference evidence="1" key="1">
    <citation type="submission" date="2023-08" db="EMBL/GenBank/DDBJ databases">
        <title>Emergence of clinically-relevant ST2 carbapenem-resistant Acinetobacter baumannii strains in hospital sewages in Zhejiang, East of China.</title>
        <authorList>
            <person name="Kaichao C."/>
            <person name="Zhang R."/>
        </authorList>
    </citation>
    <scope>NUCLEOTIDE SEQUENCE</scope>
    <source>
        <strain evidence="1">M-RB-37</strain>
    </source>
</reference>
<evidence type="ECO:0000313" key="1">
    <source>
        <dbReference type="EMBL" id="MDQ8937003.1"/>
    </source>
</evidence>
<protein>
    <submittedName>
        <fullName evidence="1">Capsular polysaccharide biosynthesis protein</fullName>
    </submittedName>
</protein>
<dbReference type="RefSeq" id="WP_308982040.1">
    <property type="nucleotide sequence ID" value="NZ_JAVIDL010000043.1"/>
</dbReference>